<evidence type="ECO:0000313" key="3">
    <source>
        <dbReference type="Proteomes" id="UP000179807"/>
    </source>
</evidence>
<gene>
    <name evidence="2" type="ORF">TRFO_13219</name>
</gene>
<keyword evidence="3" id="KW-1185">Reference proteome</keyword>
<keyword evidence="1" id="KW-1133">Transmembrane helix</keyword>
<keyword evidence="1" id="KW-0472">Membrane</keyword>
<keyword evidence="1" id="KW-0812">Transmembrane</keyword>
<accession>A0A1J4L345</accession>
<name>A0A1J4L345_9EUKA</name>
<feature type="transmembrane region" description="Helical" evidence="1">
    <location>
        <begin position="46"/>
        <end position="66"/>
    </location>
</feature>
<dbReference type="AlphaFoldDB" id="A0A1J4L345"/>
<dbReference type="EMBL" id="MLAK01000112">
    <property type="protein sequence ID" value="OHT16374.1"/>
    <property type="molecule type" value="Genomic_DNA"/>
</dbReference>
<sequence length="182" mass="20218">MLQSFRGSPIISSITGIFLLAGPMAMAVRGELIQKKESIFNQPITQIIVPQNIMIYFVSLVILHTIRHVEQVIGTLKVFITISISLILDFTTRTVLDMFFGFGINLSGPFSLLITLACLYCIFFPTFRSGLVYLNEKTLMFISLAVVGAIYNILVVIPIICGFVAFALTSPFSLPDEKEKDD</sequence>
<protein>
    <submittedName>
        <fullName evidence="2">Uncharacterized protein</fullName>
    </submittedName>
</protein>
<dbReference type="RefSeq" id="XP_068369510.1">
    <property type="nucleotide sequence ID" value="XM_068497109.1"/>
</dbReference>
<dbReference type="Proteomes" id="UP000179807">
    <property type="component" value="Unassembled WGS sequence"/>
</dbReference>
<dbReference type="VEuPathDB" id="TrichDB:TRFO_13219"/>
<feature type="transmembrane region" description="Helical" evidence="1">
    <location>
        <begin position="139"/>
        <end position="168"/>
    </location>
</feature>
<feature type="transmembrane region" description="Helical" evidence="1">
    <location>
        <begin position="108"/>
        <end position="127"/>
    </location>
</feature>
<evidence type="ECO:0000313" key="2">
    <source>
        <dbReference type="EMBL" id="OHT16374.1"/>
    </source>
</evidence>
<proteinExistence type="predicted"/>
<evidence type="ECO:0000256" key="1">
    <source>
        <dbReference type="SAM" id="Phobius"/>
    </source>
</evidence>
<comment type="caution">
    <text evidence="2">The sequence shown here is derived from an EMBL/GenBank/DDBJ whole genome shotgun (WGS) entry which is preliminary data.</text>
</comment>
<reference evidence="2" key="1">
    <citation type="submission" date="2016-10" db="EMBL/GenBank/DDBJ databases">
        <authorList>
            <person name="Benchimol M."/>
            <person name="Almeida L.G."/>
            <person name="Vasconcelos A.T."/>
            <person name="Perreira-Neves A."/>
            <person name="Rosa I.A."/>
            <person name="Tasca T."/>
            <person name="Bogo M.R."/>
            <person name="de Souza W."/>
        </authorList>
    </citation>
    <scope>NUCLEOTIDE SEQUENCE [LARGE SCALE GENOMIC DNA]</scope>
    <source>
        <strain evidence="2">K</strain>
    </source>
</reference>
<dbReference type="GeneID" id="94831813"/>
<organism evidence="2 3">
    <name type="scientific">Tritrichomonas foetus</name>
    <dbReference type="NCBI Taxonomy" id="1144522"/>
    <lineage>
        <taxon>Eukaryota</taxon>
        <taxon>Metamonada</taxon>
        <taxon>Parabasalia</taxon>
        <taxon>Tritrichomonadida</taxon>
        <taxon>Tritrichomonadidae</taxon>
        <taxon>Tritrichomonas</taxon>
    </lineage>
</organism>
<feature type="transmembrane region" description="Helical" evidence="1">
    <location>
        <begin position="78"/>
        <end position="96"/>
    </location>
</feature>